<evidence type="ECO:0000313" key="1">
    <source>
        <dbReference type="EMBL" id="TGY35041.1"/>
    </source>
</evidence>
<evidence type="ECO:0008006" key="3">
    <source>
        <dbReference type="Google" id="ProtNLM"/>
    </source>
</evidence>
<sequence>MTVADLKAYVSPSQPLRPSDDAYAATCWEQAQALIAQYVGSATVPTAIVDRATLEVAAELFHRRQAPSGITQFATPDGSAGIRVARDPMIAAYDLLSPFLPRFIA</sequence>
<comment type="caution">
    <text evidence="1">The sequence shown here is derived from an EMBL/GenBank/DDBJ whole genome shotgun (WGS) entry which is preliminary data.</text>
</comment>
<proteinExistence type="predicted"/>
<dbReference type="Proteomes" id="UP000309893">
    <property type="component" value="Unassembled WGS sequence"/>
</dbReference>
<organism evidence="1 2">
    <name type="scientific">Microbacterium laevaniformans</name>
    <dbReference type="NCBI Taxonomy" id="36807"/>
    <lineage>
        <taxon>Bacteria</taxon>
        <taxon>Bacillati</taxon>
        <taxon>Actinomycetota</taxon>
        <taxon>Actinomycetes</taxon>
        <taxon>Micrococcales</taxon>
        <taxon>Microbacteriaceae</taxon>
        <taxon>Microbacterium</taxon>
    </lineage>
</organism>
<reference evidence="1 2" key="1">
    <citation type="submission" date="2019-04" db="EMBL/GenBank/DDBJ databases">
        <title>Microbes associate with the intestines of laboratory mice.</title>
        <authorList>
            <person name="Navarre W."/>
            <person name="Wong E."/>
            <person name="Huang K."/>
            <person name="Tropini C."/>
            <person name="Ng K."/>
            <person name="Yu B."/>
        </authorList>
    </citation>
    <scope>NUCLEOTIDE SEQUENCE [LARGE SCALE GENOMIC DNA]</scope>
    <source>
        <strain evidence="1 2">NM46_B2-13</strain>
    </source>
</reference>
<evidence type="ECO:0000313" key="2">
    <source>
        <dbReference type="Proteomes" id="UP000309893"/>
    </source>
</evidence>
<accession>A0A4S2D2D5</accession>
<dbReference type="EMBL" id="SRYO01000008">
    <property type="protein sequence ID" value="TGY35041.1"/>
    <property type="molecule type" value="Genomic_DNA"/>
</dbReference>
<name>A0A4S2D2D5_9MICO</name>
<gene>
    <name evidence="1" type="ORF">E5344_12205</name>
</gene>
<protein>
    <recommendedName>
        <fullName evidence="3">Phage gp6-like head-tail connector protein</fullName>
    </recommendedName>
</protein>
<dbReference type="OrthoDB" id="3268579at2"/>
<dbReference type="AlphaFoldDB" id="A0A4S2D2D5"/>
<dbReference type="RefSeq" id="WP_135949797.1">
    <property type="nucleotide sequence ID" value="NZ_SRYO01000008.1"/>
</dbReference>